<feature type="region of interest" description="Disordered" evidence="1">
    <location>
        <begin position="76"/>
        <end position="117"/>
    </location>
</feature>
<dbReference type="Proteomes" id="UP000230002">
    <property type="component" value="Unassembled WGS sequence"/>
</dbReference>
<comment type="caution">
    <text evidence="2">The sequence shown here is derived from an EMBL/GenBank/DDBJ whole genome shotgun (WGS) entry which is preliminary data.</text>
</comment>
<gene>
    <name evidence="2" type="ORF">GSI_08735</name>
</gene>
<reference evidence="2 3" key="1">
    <citation type="journal article" date="2015" name="Sci. Rep.">
        <title>Chromosome-level genome map provides insights into diverse defense mechanisms in the medicinal fungus Ganoderma sinense.</title>
        <authorList>
            <person name="Zhu Y."/>
            <person name="Xu J."/>
            <person name="Sun C."/>
            <person name="Zhou S."/>
            <person name="Xu H."/>
            <person name="Nelson D.R."/>
            <person name="Qian J."/>
            <person name="Song J."/>
            <person name="Luo H."/>
            <person name="Xiang L."/>
            <person name="Li Y."/>
            <person name="Xu Z."/>
            <person name="Ji A."/>
            <person name="Wang L."/>
            <person name="Lu S."/>
            <person name="Hayward A."/>
            <person name="Sun W."/>
            <person name="Li X."/>
            <person name="Schwartz D.C."/>
            <person name="Wang Y."/>
            <person name="Chen S."/>
        </authorList>
    </citation>
    <scope>NUCLEOTIDE SEQUENCE [LARGE SCALE GENOMIC DNA]</scope>
    <source>
        <strain evidence="2 3">ZZ0214-1</strain>
    </source>
</reference>
<dbReference type="STRING" id="1077348.A0A2G8S4K4"/>
<dbReference type="EMBL" id="AYKW01000023">
    <property type="protein sequence ID" value="PIL28691.1"/>
    <property type="molecule type" value="Genomic_DNA"/>
</dbReference>
<name>A0A2G8S4K4_9APHY</name>
<dbReference type="AlphaFoldDB" id="A0A2G8S4K4"/>
<sequence length="360" mass="39263">MSLCCTPASIHPSKCNPNPVPFPAIGIRAQKLSRRSLACSLSSSLAFFIPCTMDDAGWDTVLRYISEDVTAQPSQWPVSQMTGIRSNARHSTPTQVLTPTDSDETSPSPRFQQGLPQDHRAGTSIVSVSTTFHPDAALLPIPTDLTFISVDGVFFCVHTTRVLASSVNYFHNLVPPKPSTSTMHDDLGPVVPLPEPASVLNVVFHAIYGISCAKYHPALDTLIDAVDAMAKYGLPPGWHVNPSTPLYSLILNQAPVQPIAIYALAAAHDLYDLALQVSSHLLSFALHTLTDDLIIRIGPVYMRRLFFLHLGRLDALKRLLHPTPYPHPPMPSCDLAEQKKLANAWSLASAYLVWNARPGV</sequence>
<accession>A0A2G8S4K4</accession>
<evidence type="ECO:0008006" key="4">
    <source>
        <dbReference type="Google" id="ProtNLM"/>
    </source>
</evidence>
<keyword evidence="3" id="KW-1185">Reference proteome</keyword>
<protein>
    <recommendedName>
        <fullName evidence="4">BTB domain-containing protein</fullName>
    </recommendedName>
</protein>
<evidence type="ECO:0000313" key="2">
    <source>
        <dbReference type="EMBL" id="PIL28691.1"/>
    </source>
</evidence>
<proteinExistence type="predicted"/>
<feature type="compositionally biased region" description="Polar residues" evidence="1">
    <location>
        <begin position="76"/>
        <end position="115"/>
    </location>
</feature>
<dbReference type="OrthoDB" id="3265815at2759"/>
<evidence type="ECO:0000256" key="1">
    <source>
        <dbReference type="SAM" id="MobiDB-lite"/>
    </source>
</evidence>
<evidence type="ECO:0000313" key="3">
    <source>
        <dbReference type="Proteomes" id="UP000230002"/>
    </source>
</evidence>
<organism evidence="2 3">
    <name type="scientific">Ganoderma sinense ZZ0214-1</name>
    <dbReference type="NCBI Taxonomy" id="1077348"/>
    <lineage>
        <taxon>Eukaryota</taxon>
        <taxon>Fungi</taxon>
        <taxon>Dikarya</taxon>
        <taxon>Basidiomycota</taxon>
        <taxon>Agaricomycotina</taxon>
        <taxon>Agaricomycetes</taxon>
        <taxon>Polyporales</taxon>
        <taxon>Polyporaceae</taxon>
        <taxon>Ganoderma</taxon>
    </lineage>
</organism>